<reference evidence="6" key="1">
    <citation type="submission" date="2016-06" db="EMBL/GenBank/DDBJ databases">
        <title>Draft Genome sequence of the fungus Inonotus baumii.</title>
        <authorList>
            <person name="Zhu H."/>
            <person name="Lin W."/>
        </authorList>
    </citation>
    <scope>NUCLEOTIDE SEQUENCE</scope>
    <source>
        <strain evidence="6">821</strain>
    </source>
</reference>
<keyword evidence="2 4" id="KW-0808">Transferase</keyword>
<feature type="region of interest" description="Disordered" evidence="5">
    <location>
        <begin position="285"/>
        <end position="315"/>
    </location>
</feature>
<keyword evidence="3 4" id="KW-0418">Kinase</keyword>
<dbReference type="GO" id="GO:0005737">
    <property type="term" value="C:cytoplasm"/>
    <property type="evidence" value="ECO:0007669"/>
    <property type="project" value="TreeGrafter"/>
</dbReference>
<evidence type="ECO:0000313" key="7">
    <source>
        <dbReference type="Proteomes" id="UP000757232"/>
    </source>
</evidence>
<dbReference type="GO" id="GO:0032958">
    <property type="term" value="P:inositol phosphate biosynthetic process"/>
    <property type="evidence" value="ECO:0007669"/>
    <property type="project" value="InterPro"/>
</dbReference>
<evidence type="ECO:0000256" key="5">
    <source>
        <dbReference type="SAM" id="MobiDB-lite"/>
    </source>
</evidence>
<feature type="compositionally biased region" description="Acidic residues" evidence="5">
    <location>
        <begin position="299"/>
        <end position="314"/>
    </location>
</feature>
<keyword evidence="7" id="KW-1185">Reference proteome</keyword>
<evidence type="ECO:0000313" key="6">
    <source>
        <dbReference type="EMBL" id="OCB86569.1"/>
    </source>
</evidence>
<dbReference type="PANTHER" id="PTHR12400">
    <property type="entry name" value="INOSITOL POLYPHOSPHATE KINASE"/>
    <property type="match status" value="1"/>
</dbReference>
<dbReference type="EMBL" id="LNZH02000201">
    <property type="protein sequence ID" value="OCB86569.1"/>
    <property type="molecule type" value="Genomic_DNA"/>
</dbReference>
<comment type="similarity">
    <text evidence="1 4">Belongs to the inositol phosphokinase (IPK) family.</text>
</comment>
<evidence type="ECO:0000256" key="2">
    <source>
        <dbReference type="ARBA" id="ARBA00022679"/>
    </source>
</evidence>
<name>A0A9Q5NAM3_SANBA</name>
<feature type="compositionally biased region" description="Low complexity" evidence="5">
    <location>
        <begin position="1"/>
        <end position="15"/>
    </location>
</feature>
<dbReference type="Pfam" id="PF03770">
    <property type="entry name" value="IPK"/>
    <property type="match status" value="1"/>
</dbReference>
<dbReference type="GO" id="GO:0000824">
    <property type="term" value="F:inositol-1,4,5,6-tetrakisphosphate 3-kinase activity"/>
    <property type="evidence" value="ECO:0007669"/>
    <property type="project" value="TreeGrafter"/>
</dbReference>
<dbReference type="SUPFAM" id="SSF56104">
    <property type="entry name" value="SAICAR synthase-like"/>
    <property type="match status" value="1"/>
</dbReference>
<evidence type="ECO:0000256" key="4">
    <source>
        <dbReference type="RuleBase" id="RU363090"/>
    </source>
</evidence>
<dbReference type="PANTHER" id="PTHR12400:SF108">
    <property type="entry name" value="KINASE"/>
    <property type="match status" value="1"/>
</dbReference>
<dbReference type="Proteomes" id="UP000757232">
    <property type="component" value="Unassembled WGS sequence"/>
</dbReference>
<dbReference type="OrthoDB" id="338650at2759"/>
<evidence type="ECO:0000256" key="3">
    <source>
        <dbReference type="ARBA" id="ARBA00022777"/>
    </source>
</evidence>
<proteinExistence type="inferred from homology"/>
<feature type="region of interest" description="Disordered" evidence="5">
    <location>
        <begin position="1"/>
        <end position="20"/>
    </location>
</feature>
<organism evidence="6 7">
    <name type="scientific">Sanghuangporus baumii</name>
    <name type="common">Phellinus baumii</name>
    <dbReference type="NCBI Taxonomy" id="108892"/>
    <lineage>
        <taxon>Eukaryota</taxon>
        <taxon>Fungi</taxon>
        <taxon>Dikarya</taxon>
        <taxon>Basidiomycota</taxon>
        <taxon>Agaricomycotina</taxon>
        <taxon>Agaricomycetes</taxon>
        <taxon>Hymenochaetales</taxon>
        <taxon>Hymenochaetaceae</taxon>
        <taxon>Sanghuangporus</taxon>
    </lineage>
</organism>
<dbReference type="GO" id="GO:0046854">
    <property type="term" value="P:phosphatidylinositol phosphate biosynthetic process"/>
    <property type="evidence" value="ECO:0007669"/>
    <property type="project" value="TreeGrafter"/>
</dbReference>
<gene>
    <name evidence="6" type="ORF">A7U60_g6465</name>
</gene>
<dbReference type="GO" id="GO:0008440">
    <property type="term" value="F:inositol-1,4,5-trisphosphate 3-kinase activity"/>
    <property type="evidence" value="ECO:0007669"/>
    <property type="project" value="TreeGrafter"/>
</dbReference>
<comment type="caution">
    <text evidence="6">The sequence shown here is derived from an EMBL/GenBank/DDBJ whole genome shotgun (WGS) entry which is preliminary data.</text>
</comment>
<dbReference type="Gene3D" id="3.30.470.160">
    <property type="entry name" value="Inositol polyphosphate kinase"/>
    <property type="match status" value="1"/>
</dbReference>
<sequence>MSSSNSHSSAHSALPSPLPPSLAKPVRKLSNAAMSAITAGESAFHALRSQVGGHPGVLASDDNLLIVKSCLDAEKTFYELLALGDERLEGLRRWIPRFYGTLRLEGKVADDAAAAGALEAGISVVLENVSSSFTKPNIMDLKLGTVLYEESAPPEKRERMLATARETTSLETGLRLTGFQVYDHTSSTSIITPKSYGKSIKASDLPDGMRRFFPLSLPSSSSSSPEGQGLPKPLLLPIIRGVLKDVRTIRDALARTELRMVGGSLLIVYEADWEAARSALETNATTNSAGVEATKESEGELGYDSDAESEEEEAPAYSVRLIDFAHTRLTPGDGPDSGVLKGVDTTIRLLEGRIQELESS</sequence>
<accession>A0A9Q5NAM3</accession>
<protein>
    <recommendedName>
        <fullName evidence="4">Kinase</fullName>
        <ecNumber evidence="4">2.7.-.-</ecNumber>
    </recommendedName>
</protein>
<dbReference type="InterPro" id="IPR005522">
    <property type="entry name" value="IPK"/>
</dbReference>
<dbReference type="AlphaFoldDB" id="A0A9Q5NAM3"/>
<dbReference type="EC" id="2.7.-.-" evidence="4"/>
<dbReference type="GO" id="GO:0005634">
    <property type="term" value="C:nucleus"/>
    <property type="evidence" value="ECO:0007669"/>
    <property type="project" value="TreeGrafter"/>
</dbReference>
<evidence type="ECO:0000256" key="1">
    <source>
        <dbReference type="ARBA" id="ARBA00007374"/>
    </source>
</evidence>
<dbReference type="InterPro" id="IPR038286">
    <property type="entry name" value="IPK_sf"/>
</dbReference>